<dbReference type="InterPro" id="IPR052756">
    <property type="entry name" value="Alkyne_AA_exporter"/>
</dbReference>
<dbReference type="InterPro" id="IPR000620">
    <property type="entry name" value="EamA_dom"/>
</dbReference>
<feature type="transmembrane region" description="Helical" evidence="3">
    <location>
        <begin position="267"/>
        <end position="285"/>
    </location>
</feature>
<comment type="subcellular location">
    <subcellularLocation>
        <location evidence="1">Endomembrane system</location>
        <topology evidence="1">Multi-pass membrane protein</topology>
    </subcellularLocation>
</comment>
<dbReference type="Proteomes" id="UP000032247">
    <property type="component" value="Unassembled WGS sequence"/>
</dbReference>
<evidence type="ECO:0000313" key="6">
    <source>
        <dbReference type="Proteomes" id="UP000032247"/>
    </source>
</evidence>
<keyword evidence="3" id="KW-0812">Transmembrane</keyword>
<organism evidence="5 6">
    <name type="scientific">Bacillus subtilis</name>
    <dbReference type="NCBI Taxonomy" id="1423"/>
    <lineage>
        <taxon>Bacteria</taxon>
        <taxon>Bacillati</taxon>
        <taxon>Bacillota</taxon>
        <taxon>Bacilli</taxon>
        <taxon>Bacillales</taxon>
        <taxon>Bacillaceae</taxon>
        <taxon>Bacillus</taxon>
    </lineage>
</organism>
<dbReference type="PATRIC" id="fig|1423.173.peg.2824"/>
<evidence type="ECO:0000256" key="3">
    <source>
        <dbReference type="SAM" id="Phobius"/>
    </source>
</evidence>
<dbReference type="InterPro" id="IPR037185">
    <property type="entry name" value="EmrE-like"/>
</dbReference>
<evidence type="ECO:0000313" key="5">
    <source>
        <dbReference type="EMBL" id="KIU10714.1"/>
    </source>
</evidence>
<feature type="transmembrane region" description="Helical" evidence="3">
    <location>
        <begin position="69"/>
        <end position="88"/>
    </location>
</feature>
<protein>
    <recommendedName>
        <fullName evidence="4">EamA domain-containing protein</fullName>
    </recommendedName>
</protein>
<feature type="transmembrane region" description="Helical" evidence="3">
    <location>
        <begin position="38"/>
        <end position="57"/>
    </location>
</feature>
<feature type="domain" description="EamA" evidence="4">
    <location>
        <begin position="18"/>
        <end position="139"/>
    </location>
</feature>
<gene>
    <name evidence="5" type="ORF">SC09_Contig25orf00541</name>
</gene>
<dbReference type="PANTHER" id="PTHR12715">
    <property type="entry name" value="TRANSPORTER, DRUG/METABOLITE EXPORTER FAMILY"/>
    <property type="match status" value="1"/>
</dbReference>
<dbReference type="AlphaFoldDB" id="A0A0D1JE89"/>
<evidence type="ECO:0000259" key="4">
    <source>
        <dbReference type="Pfam" id="PF00892"/>
    </source>
</evidence>
<comment type="caution">
    <text evidence="5">The sequence shown here is derived from an EMBL/GenBank/DDBJ whole genome shotgun (WGS) entry which is preliminary data.</text>
</comment>
<dbReference type="PANTHER" id="PTHR12715:SF4">
    <property type="entry name" value="EAMA DOMAIN-CONTAINING PROTEIN"/>
    <property type="match status" value="1"/>
</dbReference>
<feature type="transmembrane region" description="Helical" evidence="3">
    <location>
        <begin position="94"/>
        <end position="116"/>
    </location>
</feature>
<reference evidence="5 6" key="1">
    <citation type="submission" date="2014-12" db="EMBL/GenBank/DDBJ databases">
        <title>Comparative genome analysis of Bacillus coagulans HM-08, Clostridium butyricum HM-68, Bacillus subtilis HM-66 and Bacillus licheniformis BL-09.</title>
        <authorList>
            <person name="Zhang H."/>
        </authorList>
    </citation>
    <scope>NUCLEOTIDE SEQUENCE [LARGE SCALE GENOMIC DNA]</scope>
    <source>
        <strain evidence="5 6">HM-66</strain>
    </source>
</reference>
<feature type="transmembrane region" description="Helical" evidence="3">
    <location>
        <begin position="244"/>
        <end position="261"/>
    </location>
</feature>
<evidence type="ECO:0000256" key="1">
    <source>
        <dbReference type="ARBA" id="ARBA00004127"/>
    </source>
</evidence>
<keyword evidence="3" id="KW-0472">Membrane</keyword>
<proteinExistence type="inferred from homology"/>
<accession>A0A0D1JE89</accession>
<feature type="transmembrane region" description="Helical" evidence="3">
    <location>
        <begin position="177"/>
        <end position="197"/>
    </location>
</feature>
<dbReference type="GO" id="GO:0016020">
    <property type="term" value="C:membrane"/>
    <property type="evidence" value="ECO:0007669"/>
    <property type="project" value="InterPro"/>
</dbReference>
<feature type="transmembrane region" description="Helical" evidence="3">
    <location>
        <begin position="125"/>
        <end position="143"/>
    </location>
</feature>
<feature type="domain" description="EamA" evidence="4">
    <location>
        <begin position="149"/>
        <end position="284"/>
    </location>
</feature>
<dbReference type="Gene3D" id="1.10.3730.20">
    <property type="match status" value="1"/>
</dbReference>
<dbReference type="STRING" id="483913.AN935_02765"/>
<keyword evidence="3" id="KW-1133">Transmembrane helix</keyword>
<feature type="transmembrane region" description="Helical" evidence="3">
    <location>
        <begin position="149"/>
        <end position="168"/>
    </location>
</feature>
<comment type="similarity">
    <text evidence="2">Belongs to the EamA transporter family.</text>
</comment>
<name>A0A0D1JE89_BACIU</name>
<sequence>MRKKTVLLITSNSLMIGLWASAFPGIRAGLEGYTPEHLALFRLLIGSMALLLFAVLTQMRLPDLKDIPAIFLLGFLGFALYHILLNIGEKTVSAGVASLLVTTAPIFSAMLSRLFYKEHFGFTKWLGSMISLLGVLLITFGAGDFTYSMSGILVILLAAFSESIYFVFQARYIKKYGFIPFVTFTIWGGTIPMLVFLPGLGEEMMNASISATLSIVYLGLLPTVIPYFALAYVTSLVGASEATLSLYVTPALALIISWLWIGEIPTLISLLGGVVTVGGVCFTYLKVNKMNKIFITHFSAKRVKKL</sequence>
<dbReference type="EMBL" id="JXBC01000004">
    <property type="protein sequence ID" value="KIU10714.1"/>
    <property type="molecule type" value="Genomic_DNA"/>
</dbReference>
<dbReference type="Pfam" id="PF00892">
    <property type="entry name" value="EamA"/>
    <property type="match status" value="2"/>
</dbReference>
<dbReference type="SUPFAM" id="SSF103481">
    <property type="entry name" value="Multidrug resistance efflux transporter EmrE"/>
    <property type="match status" value="2"/>
</dbReference>
<evidence type="ECO:0000256" key="2">
    <source>
        <dbReference type="ARBA" id="ARBA00007362"/>
    </source>
</evidence>
<feature type="transmembrane region" description="Helical" evidence="3">
    <location>
        <begin position="209"/>
        <end position="232"/>
    </location>
</feature>